<feature type="chain" id="PRO_5047439629" description="SH3b domain-containing protein" evidence="1">
    <location>
        <begin position="19"/>
        <end position="201"/>
    </location>
</feature>
<keyword evidence="3" id="KW-1185">Reference proteome</keyword>
<feature type="signal peptide" evidence="1">
    <location>
        <begin position="1"/>
        <end position="18"/>
    </location>
</feature>
<organism evidence="2 3">
    <name type="scientific">Pragia fontium</name>
    <dbReference type="NCBI Taxonomy" id="82985"/>
    <lineage>
        <taxon>Bacteria</taxon>
        <taxon>Pseudomonadati</taxon>
        <taxon>Pseudomonadota</taxon>
        <taxon>Gammaproteobacteria</taxon>
        <taxon>Enterobacterales</taxon>
        <taxon>Budviciaceae</taxon>
        <taxon>Pragia</taxon>
    </lineage>
</organism>
<dbReference type="Proteomes" id="UP001059610">
    <property type="component" value="Unassembled WGS sequence"/>
</dbReference>
<reference evidence="2" key="1">
    <citation type="submission" date="2022-06" db="EMBL/GenBank/DDBJ databases">
        <title>Draft genome sequences of Pragia fontium str. JCM24417.</title>
        <authorList>
            <person name="Wakabayashi Y."/>
            <person name="Kojima K."/>
        </authorList>
    </citation>
    <scope>NUCLEOTIDE SEQUENCE</scope>
    <source>
        <strain evidence="2">JCM 24417</strain>
    </source>
</reference>
<evidence type="ECO:0000256" key="1">
    <source>
        <dbReference type="SAM" id="SignalP"/>
    </source>
</evidence>
<accession>A0ABQ5LJV3</accession>
<gene>
    <name evidence="2" type="ORF">SOASR032_24690</name>
</gene>
<evidence type="ECO:0000313" key="3">
    <source>
        <dbReference type="Proteomes" id="UP001059610"/>
    </source>
</evidence>
<dbReference type="EMBL" id="BRLJ01000007">
    <property type="protein sequence ID" value="GKX63900.1"/>
    <property type="molecule type" value="Genomic_DNA"/>
</dbReference>
<dbReference type="RefSeq" id="WP_114986923.1">
    <property type="nucleotide sequence ID" value="NZ_BRLJ01000007.1"/>
</dbReference>
<evidence type="ECO:0008006" key="4">
    <source>
        <dbReference type="Google" id="ProtNLM"/>
    </source>
</evidence>
<name>A0ABQ5LJV3_9GAMM</name>
<evidence type="ECO:0000313" key="2">
    <source>
        <dbReference type="EMBL" id="GKX63900.1"/>
    </source>
</evidence>
<keyword evidence="1" id="KW-0732">Signal</keyword>
<protein>
    <recommendedName>
        <fullName evidence="4">SH3b domain-containing protein</fullName>
    </recommendedName>
</protein>
<sequence>MKKYLSCLILLFSFSVFANDSYRVFASNTSFLKINDVRYVRSNSVFYDISSTGGTSFEIAYSYPNITYLVILIKDKNNLYLKEASETIILPRTYGDEAANTLNLSVNSALLANLNFSNVSVNSLFKNINLNLSEGEEGKAVINIDKAFLYHNPNEKNKTKMYLIAGDLVSIIEYRSSWLLIDYKRQNGVNIRKWIKIDSIL</sequence>
<comment type="caution">
    <text evidence="2">The sequence shown here is derived from an EMBL/GenBank/DDBJ whole genome shotgun (WGS) entry which is preliminary data.</text>
</comment>
<proteinExistence type="predicted"/>